<evidence type="ECO:0000256" key="1">
    <source>
        <dbReference type="ARBA" id="ARBA00001541"/>
    </source>
</evidence>
<evidence type="ECO:0000256" key="4">
    <source>
        <dbReference type="ARBA" id="ARBA00022679"/>
    </source>
</evidence>
<keyword evidence="5" id="KW-0949">S-adenosyl-L-methionine</keyword>
<dbReference type="InterPro" id="IPR000780">
    <property type="entry name" value="CheR_MeTrfase"/>
</dbReference>
<dbReference type="InterPro" id="IPR022642">
    <property type="entry name" value="CheR_C"/>
</dbReference>
<dbReference type="InterPro" id="IPR029063">
    <property type="entry name" value="SAM-dependent_MTases_sf"/>
</dbReference>
<comment type="catalytic activity">
    <reaction evidence="1">
        <text>L-glutamyl-[protein] + S-adenosyl-L-methionine = [protein]-L-glutamate 5-O-methyl ester + S-adenosyl-L-homocysteine</text>
        <dbReference type="Rhea" id="RHEA:24452"/>
        <dbReference type="Rhea" id="RHEA-COMP:10208"/>
        <dbReference type="Rhea" id="RHEA-COMP:10311"/>
        <dbReference type="ChEBI" id="CHEBI:29973"/>
        <dbReference type="ChEBI" id="CHEBI:57856"/>
        <dbReference type="ChEBI" id="CHEBI:59789"/>
        <dbReference type="ChEBI" id="CHEBI:82795"/>
        <dbReference type="EC" id="2.1.1.80"/>
    </reaction>
</comment>
<organism evidence="7 8">
    <name type="scientific">Thermovenabulum gondwanense</name>
    <dbReference type="NCBI Taxonomy" id="520767"/>
    <lineage>
        <taxon>Bacteria</taxon>
        <taxon>Bacillati</taxon>
        <taxon>Bacillota</taxon>
        <taxon>Clostridia</taxon>
        <taxon>Thermosediminibacterales</taxon>
        <taxon>Thermosediminibacteraceae</taxon>
        <taxon>Thermovenabulum</taxon>
    </lineage>
</organism>
<dbReference type="Pfam" id="PF03705">
    <property type="entry name" value="CheR_N"/>
    <property type="match status" value="1"/>
</dbReference>
<dbReference type="PATRIC" id="fig|520767.4.peg.2084"/>
<accession>A0A162M8I3</accession>
<name>A0A162M8I3_9FIRM</name>
<dbReference type="InterPro" id="IPR036804">
    <property type="entry name" value="CheR_N_sf"/>
</dbReference>
<dbReference type="SMART" id="SM00138">
    <property type="entry name" value="MeTrc"/>
    <property type="match status" value="1"/>
</dbReference>
<reference evidence="7 8" key="1">
    <citation type="submission" date="2015-12" db="EMBL/GenBank/DDBJ databases">
        <title>Draft genome of Thermovenabulum gondwanense isolated from a red thermophilic microbial mat colonisisng an outflow channel of a bore well.</title>
        <authorList>
            <person name="Patel B.K."/>
        </authorList>
    </citation>
    <scope>NUCLEOTIDE SEQUENCE [LARGE SCALE GENOMIC DNA]</scope>
    <source>
        <strain evidence="7 8">R270</strain>
    </source>
</reference>
<dbReference type="GO" id="GO:0008983">
    <property type="term" value="F:protein-glutamate O-methyltransferase activity"/>
    <property type="evidence" value="ECO:0007669"/>
    <property type="project" value="UniProtKB-EC"/>
</dbReference>
<dbReference type="SUPFAM" id="SSF47757">
    <property type="entry name" value="Chemotaxis receptor methyltransferase CheR, N-terminal domain"/>
    <property type="match status" value="1"/>
</dbReference>
<protein>
    <recommendedName>
        <fullName evidence="2">protein-glutamate O-methyltransferase</fullName>
        <ecNumber evidence="2">2.1.1.80</ecNumber>
    </recommendedName>
</protein>
<comment type="caution">
    <text evidence="7">The sequence shown here is derived from an EMBL/GenBank/DDBJ whole genome shotgun (WGS) entry which is preliminary data.</text>
</comment>
<dbReference type="EMBL" id="LOHZ01000042">
    <property type="protein sequence ID" value="KYO64527.1"/>
    <property type="molecule type" value="Genomic_DNA"/>
</dbReference>
<keyword evidence="3 7" id="KW-0489">Methyltransferase</keyword>
<dbReference type="Gene3D" id="1.10.155.10">
    <property type="entry name" value="Chemotaxis receptor methyltransferase CheR, N-terminal domain"/>
    <property type="match status" value="1"/>
</dbReference>
<dbReference type="Gene3D" id="3.40.50.150">
    <property type="entry name" value="Vaccinia Virus protein VP39"/>
    <property type="match status" value="1"/>
</dbReference>
<evidence type="ECO:0000313" key="7">
    <source>
        <dbReference type="EMBL" id="KYO64527.1"/>
    </source>
</evidence>
<dbReference type="PRINTS" id="PR00996">
    <property type="entry name" value="CHERMTFRASE"/>
</dbReference>
<evidence type="ECO:0000259" key="6">
    <source>
        <dbReference type="PROSITE" id="PS50123"/>
    </source>
</evidence>
<dbReference type="PANTHER" id="PTHR24422">
    <property type="entry name" value="CHEMOTAXIS PROTEIN METHYLTRANSFERASE"/>
    <property type="match status" value="1"/>
</dbReference>
<dbReference type="Pfam" id="PF01739">
    <property type="entry name" value="CheR"/>
    <property type="match status" value="1"/>
</dbReference>
<evidence type="ECO:0000256" key="3">
    <source>
        <dbReference type="ARBA" id="ARBA00022603"/>
    </source>
</evidence>
<keyword evidence="8" id="KW-1185">Reference proteome</keyword>
<dbReference type="GO" id="GO:0032259">
    <property type="term" value="P:methylation"/>
    <property type="evidence" value="ECO:0007669"/>
    <property type="project" value="UniProtKB-KW"/>
</dbReference>
<feature type="domain" description="CheR-type methyltransferase" evidence="6">
    <location>
        <begin position="1"/>
        <end position="257"/>
    </location>
</feature>
<dbReference type="SUPFAM" id="SSF53335">
    <property type="entry name" value="S-adenosyl-L-methionine-dependent methyltransferases"/>
    <property type="match status" value="1"/>
</dbReference>
<dbReference type="InterPro" id="IPR022641">
    <property type="entry name" value="CheR_N"/>
</dbReference>
<dbReference type="PROSITE" id="PS50123">
    <property type="entry name" value="CHER"/>
    <property type="match status" value="1"/>
</dbReference>
<dbReference type="Proteomes" id="UP000075737">
    <property type="component" value="Unassembled WGS sequence"/>
</dbReference>
<keyword evidence="4 7" id="KW-0808">Transferase</keyword>
<evidence type="ECO:0000313" key="8">
    <source>
        <dbReference type="Proteomes" id="UP000075737"/>
    </source>
</evidence>
<gene>
    <name evidence="7" type="primary">cheR</name>
    <name evidence="7" type="ORF">ATZ99_19630</name>
</gene>
<evidence type="ECO:0000256" key="5">
    <source>
        <dbReference type="ARBA" id="ARBA00022691"/>
    </source>
</evidence>
<dbReference type="PANTHER" id="PTHR24422:SF19">
    <property type="entry name" value="CHEMOTAXIS PROTEIN METHYLTRANSFERASE"/>
    <property type="match status" value="1"/>
</dbReference>
<dbReference type="STRING" id="520767.ATZ99_19630"/>
<proteinExistence type="predicted"/>
<dbReference type="InterPro" id="IPR050903">
    <property type="entry name" value="Bact_Chemotaxis_MeTrfase"/>
</dbReference>
<dbReference type="RefSeq" id="WP_245641372.1">
    <property type="nucleotide sequence ID" value="NZ_LOHZ01000042.1"/>
</dbReference>
<sequence length="257" mass="30646">MQDKYYEFIEKINKITGINLSLYKEKQMKRRIESFIRRHGFEEYDDYYKFIKDDQNRIREFLNYLTINVSEFFRNPAQWDILEKDIIPNLISNNNSLKIWSSACASGEEPYSVALLLRKINFDKAEIIATDIDEDALERAKKGLYNEKIITNVPEDLKRRFFIKRKEEYEISDDIKNMVKFIKLNLLTDPFPKGIHLILCRNVLIYFTEEAKEMIYKKFNESLADDGILFVGSTEQIIMPHKFGFSSIKSFFYRKIS</sequence>
<dbReference type="EC" id="2.1.1.80" evidence="2"/>
<dbReference type="AlphaFoldDB" id="A0A162M8I3"/>
<evidence type="ECO:0000256" key="2">
    <source>
        <dbReference type="ARBA" id="ARBA00012534"/>
    </source>
</evidence>